<evidence type="ECO:0000256" key="2">
    <source>
        <dbReference type="ARBA" id="ARBA00022737"/>
    </source>
</evidence>
<dbReference type="Gene3D" id="2.30.29.30">
    <property type="entry name" value="Pleckstrin-homology domain (PH domain)/Phosphotyrosine-binding domain (PTB)"/>
    <property type="match status" value="1"/>
</dbReference>
<dbReference type="PROSITE" id="PS50294">
    <property type="entry name" value="WD_REPEATS_REGION"/>
    <property type="match status" value="1"/>
</dbReference>
<evidence type="ECO:0000259" key="6">
    <source>
        <dbReference type="PROSITE" id="PS51783"/>
    </source>
</evidence>
<feature type="region of interest" description="Disordered" evidence="4">
    <location>
        <begin position="104"/>
        <end position="142"/>
    </location>
</feature>
<evidence type="ECO:0000313" key="8">
    <source>
        <dbReference type="Proteomes" id="UP001266305"/>
    </source>
</evidence>
<dbReference type="SUPFAM" id="SSF81837">
    <property type="entry name" value="BEACH domain"/>
    <property type="match status" value="1"/>
</dbReference>
<dbReference type="EMBL" id="JASSZA010000003">
    <property type="protein sequence ID" value="KAK2115962.1"/>
    <property type="molecule type" value="Genomic_DNA"/>
</dbReference>
<dbReference type="InterPro" id="IPR015943">
    <property type="entry name" value="WD40/YVTN_repeat-like_dom_sf"/>
</dbReference>
<proteinExistence type="predicted"/>
<dbReference type="CDD" id="cd06071">
    <property type="entry name" value="Beach"/>
    <property type="match status" value="1"/>
</dbReference>
<comment type="caution">
    <text evidence="7">The sequence shown here is derived from an EMBL/GenBank/DDBJ whole genome shotgun (WGS) entry which is preliminary data.</text>
</comment>
<dbReference type="Pfam" id="PF14844">
    <property type="entry name" value="PH_BEACH"/>
    <property type="match status" value="1"/>
</dbReference>
<dbReference type="InterPro" id="IPR036322">
    <property type="entry name" value="WD40_repeat_dom_sf"/>
</dbReference>
<dbReference type="PROSITE" id="PS50082">
    <property type="entry name" value="WD_REPEATS_2"/>
    <property type="match status" value="1"/>
</dbReference>
<evidence type="ECO:0000259" key="5">
    <source>
        <dbReference type="PROSITE" id="PS50197"/>
    </source>
</evidence>
<dbReference type="InterPro" id="IPR011993">
    <property type="entry name" value="PH-like_dom_sf"/>
</dbReference>
<dbReference type="InterPro" id="IPR000409">
    <property type="entry name" value="BEACH_dom"/>
</dbReference>
<dbReference type="Gene3D" id="2.130.10.10">
    <property type="entry name" value="YVTN repeat-like/Quinoprotein amine dehydrogenase"/>
    <property type="match status" value="1"/>
</dbReference>
<dbReference type="SUPFAM" id="SSF50729">
    <property type="entry name" value="PH domain-like"/>
    <property type="match status" value="1"/>
</dbReference>
<dbReference type="PROSITE" id="PS50197">
    <property type="entry name" value="BEACH"/>
    <property type="match status" value="1"/>
</dbReference>
<dbReference type="PANTHER" id="PTHR46108:SF1">
    <property type="entry name" value="WD REPEAT AND FYVE DOMAIN-CONTAINING PROTEIN 3"/>
    <property type="match status" value="1"/>
</dbReference>
<dbReference type="Proteomes" id="UP001266305">
    <property type="component" value="Unassembled WGS sequence"/>
</dbReference>
<reference evidence="7 8" key="1">
    <citation type="submission" date="2023-05" db="EMBL/GenBank/DDBJ databases">
        <title>B98-5 Cell Line De Novo Hybrid Assembly: An Optical Mapping Approach.</title>
        <authorList>
            <person name="Kananen K."/>
            <person name="Auerbach J.A."/>
            <person name="Kautto E."/>
            <person name="Blachly J.S."/>
        </authorList>
    </citation>
    <scope>NUCLEOTIDE SEQUENCE [LARGE SCALE GENOMIC DNA]</scope>
    <source>
        <strain evidence="7">B95-8</strain>
        <tissue evidence="7">Cell line</tissue>
    </source>
</reference>
<dbReference type="SUPFAM" id="SSF50978">
    <property type="entry name" value="WD40 repeat-like"/>
    <property type="match status" value="1"/>
</dbReference>
<dbReference type="InterPro" id="IPR036372">
    <property type="entry name" value="BEACH_dom_sf"/>
</dbReference>
<dbReference type="SMART" id="SM00320">
    <property type="entry name" value="WD40"/>
    <property type="match status" value="3"/>
</dbReference>
<organism evidence="7 8">
    <name type="scientific">Saguinus oedipus</name>
    <name type="common">Cotton-top tamarin</name>
    <name type="synonym">Oedipomidas oedipus</name>
    <dbReference type="NCBI Taxonomy" id="9490"/>
    <lineage>
        <taxon>Eukaryota</taxon>
        <taxon>Metazoa</taxon>
        <taxon>Chordata</taxon>
        <taxon>Craniata</taxon>
        <taxon>Vertebrata</taxon>
        <taxon>Euteleostomi</taxon>
        <taxon>Mammalia</taxon>
        <taxon>Eutheria</taxon>
        <taxon>Euarchontoglires</taxon>
        <taxon>Primates</taxon>
        <taxon>Haplorrhini</taxon>
        <taxon>Platyrrhini</taxon>
        <taxon>Cebidae</taxon>
        <taxon>Callitrichinae</taxon>
        <taxon>Saguinus</taxon>
    </lineage>
</organism>
<evidence type="ECO:0000256" key="4">
    <source>
        <dbReference type="SAM" id="MobiDB-lite"/>
    </source>
</evidence>
<dbReference type="InterPro" id="IPR001680">
    <property type="entry name" value="WD40_rpt"/>
</dbReference>
<name>A0ABQ9W2U8_SAGOE</name>
<keyword evidence="1 3" id="KW-0853">WD repeat</keyword>
<dbReference type="Pfam" id="PF00400">
    <property type="entry name" value="WD40"/>
    <property type="match status" value="2"/>
</dbReference>
<feature type="domain" description="BEACH-type PH" evidence="6">
    <location>
        <begin position="170"/>
        <end position="295"/>
    </location>
</feature>
<dbReference type="PROSITE" id="PS51783">
    <property type="entry name" value="PH_BEACH"/>
    <property type="match status" value="1"/>
</dbReference>
<protein>
    <submittedName>
        <fullName evidence="7">WD repeat and FYVE domain-containing protein 3</fullName>
    </submittedName>
</protein>
<gene>
    <name evidence="7" type="primary">WDFY3_2</name>
    <name evidence="7" type="ORF">P7K49_006588</name>
</gene>
<feature type="domain" description="BEACH" evidence="5">
    <location>
        <begin position="292"/>
        <end position="601"/>
    </location>
</feature>
<dbReference type="InterPro" id="IPR019775">
    <property type="entry name" value="WD40_repeat_CS"/>
</dbReference>
<evidence type="ECO:0000313" key="7">
    <source>
        <dbReference type="EMBL" id="KAK2115962.1"/>
    </source>
</evidence>
<accession>A0ABQ9W2U8</accession>
<keyword evidence="2" id="KW-0677">Repeat</keyword>
<dbReference type="Gene3D" id="1.10.1540.10">
    <property type="entry name" value="BEACH domain"/>
    <property type="match status" value="2"/>
</dbReference>
<feature type="region of interest" description="Disordered" evidence="4">
    <location>
        <begin position="14"/>
        <end position="46"/>
    </location>
</feature>
<dbReference type="SMART" id="SM01026">
    <property type="entry name" value="Beach"/>
    <property type="match status" value="1"/>
</dbReference>
<dbReference type="Pfam" id="PF02138">
    <property type="entry name" value="Beach"/>
    <property type="match status" value="2"/>
</dbReference>
<feature type="repeat" description="WD" evidence="3">
    <location>
        <begin position="676"/>
        <end position="717"/>
    </location>
</feature>
<dbReference type="InterPro" id="IPR023362">
    <property type="entry name" value="PH-BEACH_dom"/>
</dbReference>
<evidence type="ECO:0000256" key="3">
    <source>
        <dbReference type="PROSITE-ProRule" id="PRU00221"/>
    </source>
</evidence>
<dbReference type="PROSITE" id="PS00678">
    <property type="entry name" value="WD_REPEATS_1"/>
    <property type="match status" value="1"/>
</dbReference>
<keyword evidence="8" id="KW-1185">Reference proteome</keyword>
<sequence length="977" mass="109146">MVRNDMFYNHYPYMPESEQETNVASEIPSKQPETPDDIPQKKPARYRRAVSYDSKEYYMRLASGNPAIVQDTIVESSEGEAAQQEPEHGEDTIAKVKATVNSLVKPPLKRSRSAPDGGDEENQEQLQDQIAEGSSIEEEEKTDNATLLRLLEEGEKKISPSYFSLNLQYLLTSPIQHMYRCARVQGLDTSEGLLLFGKEHFYVIDGFTMTATREIRDIETLPPNMHEPIIPRGARQGPSQLKRTCSIFAYEDIKEVHKRRYLLQPIAVEVFSGDGRNYLLAFQKGIRNKVYQRFLAVVPSLTDSSESVSGQRPNTSVEQGMIMGNNTIIHAVLQAGNYTFPTVHVCSEVDLTNPKTFRNLAKPMGAQTDERLAQYKKRYKDWEDPNGETPAYHYGTHYSSAMIVASYLVRMEPFTQIFLRLQGGHFDLADRMFHSVREAWYSASKHNMADEDIPFAHLHEWIDLIFGYKQQGPAAVEAVNVFHHLFYEGQVDIYNINDPLKETATIGFINNFGQIPKQTSSLLSSPLSERVRSRLNGDNAGISVLPGSTSDKIFFHHLDNLRPSLTPVKELKEPVGQIVCTDKGILAVEQNKVLIPPTWNKTFAWGYADLSCRLGTYESDKAVTVYECLSEWGQILCAICPNPKLVITGGTSTVVCVWEMGTSKEKAKTLTLKQALLGHTDTVTCATASLAYHIIVSGSRDRTCIIWDLNKLSFLTQLRGHRAPVSALCINELTLKKVLPSAEWSSCLLKRLKPLIKTQLLTLIVRNGSVTDAEGDIVSCAGTYIHVWSINGNPIVSVNTFTGRSQQIICCCVSEMNEWDTQNVIVTGHSDGVVRFWRMEFLQVPETPAPEPAEVLEMQEDCPEAQIVTVDKLTPNNIKRSPRLGTAWKSMVAACYVIPLSRHASSSLLRWATFGVVDDSLKNSGGTELLKESQKGGGYFDLKELDDLEIGTFKLCLKLGDIGTQIGKMDLSGTSGM</sequence>
<dbReference type="PANTHER" id="PTHR46108">
    <property type="entry name" value="BLUE CHEESE"/>
    <property type="match status" value="1"/>
</dbReference>
<dbReference type="CDD" id="cd01201">
    <property type="entry name" value="PH_BEACH"/>
    <property type="match status" value="1"/>
</dbReference>
<evidence type="ECO:0000256" key="1">
    <source>
        <dbReference type="ARBA" id="ARBA00022574"/>
    </source>
</evidence>
<dbReference type="InterPro" id="IPR051944">
    <property type="entry name" value="BEACH_domain_protein"/>
</dbReference>